<dbReference type="AlphaFoldDB" id="G0U5E0"/>
<dbReference type="VEuPathDB" id="TriTrypDB:TvY486_1001420"/>
<protein>
    <recommendedName>
        <fullName evidence="1">DUF4833 domain-containing protein</fullName>
    </recommendedName>
</protein>
<organism evidence="2">
    <name type="scientific">Trypanosoma vivax (strain Y486)</name>
    <dbReference type="NCBI Taxonomy" id="1055687"/>
    <lineage>
        <taxon>Eukaryota</taxon>
        <taxon>Discoba</taxon>
        <taxon>Euglenozoa</taxon>
        <taxon>Kinetoplastea</taxon>
        <taxon>Metakinetoplastina</taxon>
        <taxon>Trypanosomatida</taxon>
        <taxon>Trypanosomatidae</taxon>
        <taxon>Trypanosoma</taxon>
        <taxon>Duttonella</taxon>
    </lineage>
</organism>
<feature type="domain" description="DUF4833" evidence="1">
    <location>
        <begin position="198"/>
        <end position="252"/>
    </location>
</feature>
<dbReference type="OMA" id="CSATPVN"/>
<dbReference type="InterPro" id="IPR032269">
    <property type="entry name" value="DUF4833"/>
</dbReference>
<proteinExistence type="predicted"/>
<name>G0U5E0_TRYVY</name>
<evidence type="ECO:0000313" key="2">
    <source>
        <dbReference type="EMBL" id="CCC51088.1"/>
    </source>
</evidence>
<sequence length="255" mass="27892">MAQPSSAAALAYLVYQKFGDDIDALNRLLRSRIGERGKRFEDDHPDTFMYITRSKNANVVAYTARLVDEDKHCSVPSGVGRRCTLDAGDPVHAYFISLEPKDADKLRAKGCTSLIEELSFLERTMAYGCSGKRLDPHSAAKKVNAVGGGFEAWLGRLEPFSMSYVALSKYAALLVCLKPLRGGDEGGKTGGVGGDEGDTKVVLIAVVDGTLSVLRKIYVQSREPKHFFELPTVEYVEFFGVALETGEETVERKKG</sequence>
<accession>G0U5E0</accession>
<reference evidence="2" key="1">
    <citation type="journal article" date="2012" name="Proc. Natl. Acad. Sci. U.S.A.">
        <title>Antigenic diversity is generated by distinct evolutionary mechanisms in African trypanosome species.</title>
        <authorList>
            <person name="Jackson A.P."/>
            <person name="Berry A."/>
            <person name="Aslett M."/>
            <person name="Allison H.C."/>
            <person name="Burton P."/>
            <person name="Vavrova-Anderson J."/>
            <person name="Brown R."/>
            <person name="Browne H."/>
            <person name="Corton N."/>
            <person name="Hauser H."/>
            <person name="Gamble J."/>
            <person name="Gilderthorp R."/>
            <person name="Marcello L."/>
            <person name="McQuillan J."/>
            <person name="Otto T.D."/>
            <person name="Quail M.A."/>
            <person name="Sanders M.J."/>
            <person name="van Tonder A."/>
            <person name="Ginger M.L."/>
            <person name="Field M.C."/>
            <person name="Barry J.D."/>
            <person name="Hertz-Fowler C."/>
            <person name="Berriman M."/>
        </authorList>
    </citation>
    <scope>NUCLEOTIDE SEQUENCE</scope>
    <source>
        <strain evidence="2">Y486</strain>
    </source>
</reference>
<dbReference type="EMBL" id="HE573026">
    <property type="protein sequence ID" value="CCC51088.1"/>
    <property type="molecule type" value="Genomic_DNA"/>
</dbReference>
<dbReference type="Pfam" id="PF16117">
    <property type="entry name" value="DUF4833"/>
    <property type="match status" value="1"/>
</dbReference>
<evidence type="ECO:0000259" key="1">
    <source>
        <dbReference type="Pfam" id="PF16117"/>
    </source>
</evidence>
<gene>
    <name evidence="2" type="ORF">TVY486_1001420</name>
</gene>